<evidence type="ECO:0000256" key="1">
    <source>
        <dbReference type="ARBA" id="ARBA00005067"/>
    </source>
</evidence>
<dbReference type="Gene3D" id="1.10.3660.10">
    <property type="entry name" value="6-phosphogluconate dehydrogenase C-terminal like domain"/>
    <property type="match status" value="1"/>
</dbReference>
<evidence type="ECO:0000256" key="4">
    <source>
        <dbReference type="ARBA" id="ARBA00016891"/>
    </source>
</evidence>
<evidence type="ECO:0000256" key="8">
    <source>
        <dbReference type="ARBA" id="ARBA00023141"/>
    </source>
</evidence>
<feature type="domain" description="Prephenate/arogenate dehydrogenase" evidence="10">
    <location>
        <begin position="4"/>
        <end position="291"/>
    </location>
</feature>
<dbReference type="EC" id="1.3.1.12" evidence="3"/>
<dbReference type="PROSITE" id="PS51671">
    <property type="entry name" value="ACT"/>
    <property type="match status" value="1"/>
</dbReference>
<evidence type="ECO:0000256" key="3">
    <source>
        <dbReference type="ARBA" id="ARBA00012068"/>
    </source>
</evidence>
<protein>
    <recommendedName>
        <fullName evidence="4">Prephenate dehydrogenase</fullName>
        <ecNumber evidence="3">1.3.1.12</ecNumber>
    </recommendedName>
</protein>
<keyword evidence="8" id="KW-0057">Aromatic amino acid biosynthesis</keyword>
<dbReference type="PROSITE" id="PS51176">
    <property type="entry name" value="PDH_ADH"/>
    <property type="match status" value="1"/>
</dbReference>
<dbReference type="EMBL" id="JBBMEX010000006">
    <property type="protein sequence ID" value="MEQ2557569.1"/>
    <property type="molecule type" value="Genomic_DNA"/>
</dbReference>
<gene>
    <name evidence="12" type="ORF">WMO43_06780</name>
</gene>
<dbReference type="InterPro" id="IPR036291">
    <property type="entry name" value="NAD(P)-bd_dom_sf"/>
</dbReference>
<evidence type="ECO:0000256" key="5">
    <source>
        <dbReference type="ARBA" id="ARBA00022498"/>
    </source>
</evidence>
<keyword evidence="7" id="KW-0520">NAD</keyword>
<dbReference type="SUPFAM" id="SSF51735">
    <property type="entry name" value="NAD(P)-binding Rossmann-fold domains"/>
    <property type="match status" value="1"/>
</dbReference>
<comment type="pathway">
    <text evidence="1">Amino-acid biosynthesis; L-tyrosine biosynthesis; (4-hydroxyphenyl)pyruvate from prephenate (NAD(+) route): step 1/1.</text>
</comment>
<sequence>MSFEKVGFIGLGLIGGSIAKTIKKKYPDTTLIATARHADTIQEAHDFGTIENDTLLPLSDFADCDYIFLCTPVQQNLIYLKELKSVIKPSCIITDVGSVKSDIHKAVTALDIEANFIGGHPMCGSEKTGFFNATEYLLENAYYIITPTAKTAPAQLEDFHALVKSLGSVPMILDYEKHDFATAAISHLPHIIASSLVNLVSDLDDEQETMRTIAAGGFKDITRIASSSPVMWQNICLSNQEQILKLTDCYIHALQNIRSSVADAKSDDIISFFRNAKDYRDSITTPVRGSLQKNYSVYCDLVDEAGAIATLATIMASHNISIKNIGILHNREYEDGVLQIEFYEEDALEKAVKLMEDNHYVVHRR</sequence>
<dbReference type="InterPro" id="IPR008927">
    <property type="entry name" value="6-PGluconate_DH-like_C_sf"/>
</dbReference>
<evidence type="ECO:0000256" key="7">
    <source>
        <dbReference type="ARBA" id="ARBA00023027"/>
    </source>
</evidence>
<evidence type="ECO:0000313" key="13">
    <source>
        <dbReference type="Proteomes" id="UP001454489"/>
    </source>
</evidence>
<dbReference type="Pfam" id="PF02153">
    <property type="entry name" value="PDH_N"/>
    <property type="match status" value="1"/>
</dbReference>
<dbReference type="InterPro" id="IPR046825">
    <property type="entry name" value="PDH_C"/>
</dbReference>
<evidence type="ECO:0000259" key="10">
    <source>
        <dbReference type="PROSITE" id="PS51176"/>
    </source>
</evidence>
<keyword evidence="13" id="KW-1185">Reference proteome</keyword>
<comment type="caution">
    <text evidence="12">The sequence shown here is derived from an EMBL/GenBank/DDBJ whole genome shotgun (WGS) entry which is preliminary data.</text>
</comment>
<dbReference type="InterPro" id="IPR050812">
    <property type="entry name" value="Preph/Arog_dehydrog"/>
</dbReference>
<evidence type="ECO:0000256" key="9">
    <source>
        <dbReference type="ARBA" id="ARBA00049260"/>
    </source>
</evidence>
<dbReference type="InterPro" id="IPR002912">
    <property type="entry name" value="ACT_dom"/>
</dbReference>
<organism evidence="12 13">
    <name type="scientific">Maccoyibacter intestinihominis</name>
    <dbReference type="NCBI Taxonomy" id="3133499"/>
    <lineage>
        <taxon>Bacteria</taxon>
        <taxon>Bacillati</taxon>
        <taxon>Bacillota</taxon>
        <taxon>Clostridia</taxon>
        <taxon>Lachnospirales</taxon>
        <taxon>Lachnospiraceae</taxon>
        <taxon>Maccoyibacter</taxon>
    </lineage>
</organism>
<dbReference type="Gene3D" id="3.40.50.720">
    <property type="entry name" value="NAD(P)-binding Rossmann-like Domain"/>
    <property type="match status" value="1"/>
</dbReference>
<dbReference type="Proteomes" id="UP001454489">
    <property type="component" value="Unassembled WGS sequence"/>
</dbReference>
<evidence type="ECO:0000256" key="6">
    <source>
        <dbReference type="ARBA" id="ARBA00023002"/>
    </source>
</evidence>
<feature type="domain" description="ACT" evidence="11">
    <location>
        <begin position="296"/>
        <end position="365"/>
    </location>
</feature>
<proteinExistence type="inferred from homology"/>
<dbReference type="InterPro" id="IPR045865">
    <property type="entry name" value="ACT-like_dom_sf"/>
</dbReference>
<name>A0ABV1HCX3_9FIRM</name>
<reference evidence="12 13" key="1">
    <citation type="submission" date="2024-03" db="EMBL/GenBank/DDBJ databases">
        <title>Human intestinal bacterial collection.</title>
        <authorList>
            <person name="Pauvert C."/>
            <person name="Hitch T.C.A."/>
            <person name="Clavel T."/>
        </authorList>
    </citation>
    <scope>NUCLEOTIDE SEQUENCE [LARGE SCALE GENOMIC DNA]</scope>
    <source>
        <strain evidence="12 13">CLA-AA-H185</strain>
    </source>
</reference>
<evidence type="ECO:0000313" key="12">
    <source>
        <dbReference type="EMBL" id="MEQ2557569.1"/>
    </source>
</evidence>
<keyword evidence="5" id="KW-0827">Tyrosine biosynthesis</keyword>
<evidence type="ECO:0000259" key="11">
    <source>
        <dbReference type="PROSITE" id="PS51671"/>
    </source>
</evidence>
<dbReference type="SUPFAM" id="SSF48179">
    <property type="entry name" value="6-phosphogluconate dehydrogenase C-terminal domain-like"/>
    <property type="match status" value="1"/>
</dbReference>
<comment type="similarity">
    <text evidence="2">Belongs to the prephenate/arogenate dehydrogenase family.</text>
</comment>
<keyword evidence="8" id="KW-0028">Amino-acid biosynthesis</keyword>
<dbReference type="RefSeq" id="WP_353530670.1">
    <property type="nucleotide sequence ID" value="NZ_JBBMEX010000006.1"/>
</dbReference>
<dbReference type="Pfam" id="PF20463">
    <property type="entry name" value="PDH_C"/>
    <property type="match status" value="1"/>
</dbReference>
<dbReference type="SUPFAM" id="SSF55021">
    <property type="entry name" value="ACT-like"/>
    <property type="match status" value="1"/>
</dbReference>
<keyword evidence="6" id="KW-0560">Oxidoreductase</keyword>
<accession>A0ABV1HCX3</accession>
<comment type="catalytic activity">
    <reaction evidence="9">
        <text>prephenate + NAD(+) = 3-(4-hydroxyphenyl)pyruvate + CO2 + NADH</text>
        <dbReference type="Rhea" id="RHEA:13869"/>
        <dbReference type="ChEBI" id="CHEBI:16526"/>
        <dbReference type="ChEBI" id="CHEBI:29934"/>
        <dbReference type="ChEBI" id="CHEBI:36242"/>
        <dbReference type="ChEBI" id="CHEBI:57540"/>
        <dbReference type="ChEBI" id="CHEBI:57945"/>
        <dbReference type="EC" id="1.3.1.12"/>
    </reaction>
</comment>
<dbReference type="InterPro" id="IPR003099">
    <property type="entry name" value="Prephen_DH"/>
</dbReference>
<dbReference type="PANTHER" id="PTHR21363">
    <property type="entry name" value="PREPHENATE DEHYDROGENASE"/>
    <property type="match status" value="1"/>
</dbReference>
<evidence type="ECO:0000256" key="2">
    <source>
        <dbReference type="ARBA" id="ARBA00007964"/>
    </source>
</evidence>
<dbReference type="InterPro" id="IPR046826">
    <property type="entry name" value="PDH_N"/>
</dbReference>
<dbReference type="PANTHER" id="PTHR21363:SF0">
    <property type="entry name" value="PREPHENATE DEHYDROGENASE [NADP(+)]"/>
    <property type="match status" value="1"/>
</dbReference>